<dbReference type="PROSITE" id="PS00211">
    <property type="entry name" value="ABC_TRANSPORTER_1"/>
    <property type="match status" value="1"/>
</dbReference>
<evidence type="ECO:0000256" key="4">
    <source>
        <dbReference type="ARBA" id="ARBA00022741"/>
    </source>
</evidence>
<dbReference type="KEGG" id="ful:C4N20_01360"/>
<accession>A0AAX2JC07</accession>
<evidence type="ECO:0000256" key="2">
    <source>
        <dbReference type="ARBA" id="ARBA00022448"/>
    </source>
</evidence>
<evidence type="ECO:0000313" key="10">
    <source>
        <dbReference type="Proteomes" id="UP000249008"/>
    </source>
</evidence>
<keyword evidence="4" id="KW-0547">Nucleotide-binding</keyword>
<dbReference type="PANTHER" id="PTHR42798">
    <property type="entry name" value="LIPOPROTEIN-RELEASING SYSTEM ATP-BINDING PROTEIN LOLD"/>
    <property type="match status" value="1"/>
</dbReference>
<dbReference type="InterPro" id="IPR017911">
    <property type="entry name" value="MacB-like_ATP-bd"/>
</dbReference>
<dbReference type="SUPFAM" id="SSF52540">
    <property type="entry name" value="P-loop containing nucleoside triphosphate hydrolases"/>
    <property type="match status" value="1"/>
</dbReference>
<dbReference type="FunFam" id="3.40.50.300:FF:000230">
    <property type="entry name" value="Lipoprotein-releasing system ATP-binding protein LolD"/>
    <property type="match status" value="1"/>
</dbReference>
<dbReference type="EMBL" id="LS483487">
    <property type="protein sequence ID" value="SQJ06918.1"/>
    <property type="molecule type" value="Genomic_DNA"/>
</dbReference>
<dbReference type="InterPro" id="IPR017871">
    <property type="entry name" value="ABC_transporter-like_CS"/>
</dbReference>
<evidence type="ECO:0000256" key="6">
    <source>
        <dbReference type="ARBA" id="ARBA00022967"/>
    </source>
</evidence>
<keyword evidence="5 9" id="KW-0067">ATP-binding</keyword>
<sequence>MSREILRLENIEKYYSGNIDKLHIIRNLSLTVEEGEFISILGRSGSGKSTLLNIIGLLDKIDKGKIYIGGQEVEKLSDEKKDILKNGMLGFVFQFHYLLPEFTALENVMLPALVNDFKNRKEVEKRAMEILEAVGLKDRVKHKPSQLSGGEKQRVAIARALINSPKILLADEPTGNLDEETSETIFDILRDINKNRKQTIIVVTHSKDLAKISDKKLYLKKGILHLTDD</sequence>
<dbReference type="RefSeq" id="WP_005981654.1">
    <property type="nucleotide sequence ID" value="NZ_BAABXY010000001.1"/>
</dbReference>
<keyword evidence="7" id="KW-0472">Membrane</keyword>
<gene>
    <name evidence="9" type="primary">lolD</name>
    <name evidence="9" type="ORF">NCTC12112_02149</name>
</gene>
<dbReference type="AlphaFoldDB" id="A0AAX2JC07"/>
<dbReference type="GO" id="GO:0005524">
    <property type="term" value="F:ATP binding"/>
    <property type="evidence" value="ECO:0007669"/>
    <property type="project" value="UniProtKB-KW"/>
</dbReference>
<dbReference type="InterPro" id="IPR003593">
    <property type="entry name" value="AAA+_ATPase"/>
</dbReference>
<evidence type="ECO:0000256" key="3">
    <source>
        <dbReference type="ARBA" id="ARBA00022475"/>
    </source>
</evidence>
<dbReference type="Proteomes" id="UP000249008">
    <property type="component" value="Chromosome 1"/>
</dbReference>
<dbReference type="CDD" id="cd03255">
    <property type="entry name" value="ABC_MJ0796_LolCDE_FtsE"/>
    <property type="match status" value="1"/>
</dbReference>
<protein>
    <submittedName>
        <fullName evidence="9">Lipoprotein-releasing system ATP-binding protein LolD</fullName>
        <ecNumber evidence="9">3.6.3.-</ecNumber>
    </submittedName>
</protein>
<dbReference type="GO" id="GO:0044874">
    <property type="term" value="P:lipoprotein localization to outer membrane"/>
    <property type="evidence" value="ECO:0007669"/>
    <property type="project" value="UniProtKB-ARBA"/>
</dbReference>
<dbReference type="GeneID" id="78453437"/>
<feature type="domain" description="ABC transporter" evidence="8">
    <location>
        <begin position="6"/>
        <end position="229"/>
    </location>
</feature>
<dbReference type="Pfam" id="PF00005">
    <property type="entry name" value="ABC_tran"/>
    <property type="match status" value="1"/>
</dbReference>
<evidence type="ECO:0000259" key="8">
    <source>
        <dbReference type="PROSITE" id="PS50893"/>
    </source>
</evidence>
<dbReference type="PROSITE" id="PS50893">
    <property type="entry name" value="ABC_TRANSPORTER_2"/>
    <property type="match status" value="1"/>
</dbReference>
<name>A0AAX2JC07_9FUSO</name>
<evidence type="ECO:0000256" key="5">
    <source>
        <dbReference type="ARBA" id="ARBA00022840"/>
    </source>
</evidence>
<comment type="similarity">
    <text evidence="1">Belongs to the ABC transporter superfamily.</text>
</comment>
<dbReference type="GO" id="GO:0016887">
    <property type="term" value="F:ATP hydrolysis activity"/>
    <property type="evidence" value="ECO:0007669"/>
    <property type="project" value="InterPro"/>
</dbReference>
<organism evidence="9 10">
    <name type="scientific">Fusobacterium ulcerans</name>
    <dbReference type="NCBI Taxonomy" id="861"/>
    <lineage>
        <taxon>Bacteria</taxon>
        <taxon>Fusobacteriati</taxon>
        <taxon>Fusobacteriota</taxon>
        <taxon>Fusobacteriia</taxon>
        <taxon>Fusobacteriales</taxon>
        <taxon>Fusobacteriaceae</taxon>
        <taxon>Fusobacterium</taxon>
    </lineage>
</organism>
<evidence type="ECO:0000313" key="9">
    <source>
        <dbReference type="EMBL" id="SQJ06918.1"/>
    </source>
</evidence>
<dbReference type="SMART" id="SM00382">
    <property type="entry name" value="AAA"/>
    <property type="match status" value="1"/>
</dbReference>
<evidence type="ECO:0000256" key="7">
    <source>
        <dbReference type="ARBA" id="ARBA00023136"/>
    </source>
</evidence>
<dbReference type="EC" id="3.6.3.-" evidence="9"/>
<keyword evidence="2" id="KW-0813">Transport</keyword>
<reference evidence="9 10" key="1">
    <citation type="submission" date="2018-06" db="EMBL/GenBank/DDBJ databases">
        <authorList>
            <consortium name="Pathogen Informatics"/>
            <person name="Doyle S."/>
        </authorList>
    </citation>
    <scope>NUCLEOTIDE SEQUENCE [LARGE SCALE GENOMIC DNA]</scope>
    <source>
        <strain evidence="9 10">NCTC12112</strain>
    </source>
</reference>
<evidence type="ECO:0000256" key="1">
    <source>
        <dbReference type="ARBA" id="ARBA00005417"/>
    </source>
</evidence>
<proteinExistence type="inferred from homology"/>
<dbReference type="InterPro" id="IPR027417">
    <property type="entry name" value="P-loop_NTPase"/>
</dbReference>
<keyword evidence="3" id="KW-1003">Cell membrane</keyword>
<keyword evidence="6" id="KW-1278">Translocase</keyword>
<keyword evidence="9" id="KW-0378">Hydrolase</keyword>
<dbReference type="GO" id="GO:0089705">
    <property type="term" value="P:protein localization to outer membrane"/>
    <property type="evidence" value="ECO:0007669"/>
    <property type="project" value="UniProtKB-ARBA"/>
</dbReference>
<dbReference type="InterPro" id="IPR003439">
    <property type="entry name" value="ABC_transporter-like_ATP-bd"/>
</dbReference>
<dbReference type="Gene3D" id="3.40.50.300">
    <property type="entry name" value="P-loop containing nucleotide triphosphate hydrolases"/>
    <property type="match status" value="1"/>
</dbReference>
<dbReference type="PANTHER" id="PTHR42798:SF7">
    <property type="entry name" value="ALPHA-D-RIBOSE 1-METHYLPHOSPHONATE 5-TRIPHOSPHATE SYNTHASE SUBUNIT PHNL"/>
    <property type="match status" value="1"/>
</dbReference>
<keyword evidence="9" id="KW-0449">Lipoprotein</keyword>